<sequence length="224" mass="25321">MYPVYRNPFGVHRAHDPKAGDDSDDGNYAFDMERSACALFGVITYGVHMTVYQQANGSEMQIWVPTRSRTKQTWPGYLDNSVAGGIPSGMSVFESLVKEAAEEASIDQEITSKYAKCAGSISYYRQTSAGWLQPEIEYVYDMKIPDDGDATLFQPRPADGEVESFNLLPLHVVISKMKQGLFKANCAVVLIDFLIRHGYLTPDNDPDFMEIITRIHGRFHYERW</sequence>
<dbReference type="Pfam" id="PF00293">
    <property type="entry name" value="NUDIX"/>
    <property type="match status" value="1"/>
</dbReference>
<dbReference type="CDD" id="cd03676">
    <property type="entry name" value="NUDIX_Tnr3_like"/>
    <property type="match status" value="1"/>
</dbReference>
<reference evidence="4" key="2">
    <citation type="submission" date="2015-01" db="EMBL/GenBank/DDBJ databases">
        <title>Evolutionary Origins and Diversification of the Mycorrhizal Mutualists.</title>
        <authorList>
            <consortium name="DOE Joint Genome Institute"/>
            <consortium name="Mycorrhizal Genomics Consortium"/>
            <person name="Kohler A."/>
            <person name="Kuo A."/>
            <person name="Nagy L.G."/>
            <person name="Floudas D."/>
            <person name="Copeland A."/>
            <person name="Barry K.W."/>
            <person name="Cichocki N."/>
            <person name="Veneault-Fourrey C."/>
            <person name="LaButti K."/>
            <person name="Lindquist E.A."/>
            <person name="Lipzen A."/>
            <person name="Lundell T."/>
            <person name="Morin E."/>
            <person name="Murat C."/>
            <person name="Riley R."/>
            <person name="Ohm R."/>
            <person name="Sun H."/>
            <person name="Tunlid A."/>
            <person name="Henrissat B."/>
            <person name="Grigoriev I.V."/>
            <person name="Hibbett D.S."/>
            <person name="Martin F."/>
        </authorList>
    </citation>
    <scope>NUCLEOTIDE SEQUENCE [LARGE SCALE GENOMIC DNA]</scope>
    <source>
        <strain evidence="4">441</strain>
    </source>
</reference>
<reference evidence="3 4" key="1">
    <citation type="submission" date="2014-04" db="EMBL/GenBank/DDBJ databases">
        <authorList>
            <consortium name="DOE Joint Genome Institute"/>
            <person name="Kuo A."/>
            <person name="Kohler A."/>
            <person name="Costa M.D."/>
            <person name="Nagy L.G."/>
            <person name="Floudas D."/>
            <person name="Copeland A."/>
            <person name="Barry K.W."/>
            <person name="Cichocki N."/>
            <person name="Veneault-Fourrey C."/>
            <person name="LaButti K."/>
            <person name="Lindquist E.A."/>
            <person name="Lipzen A."/>
            <person name="Lundell T."/>
            <person name="Morin E."/>
            <person name="Murat C."/>
            <person name="Sun H."/>
            <person name="Tunlid A."/>
            <person name="Henrissat B."/>
            <person name="Grigoriev I.V."/>
            <person name="Hibbett D.S."/>
            <person name="Martin F."/>
            <person name="Nordberg H.P."/>
            <person name="Cantor M.N."/>
            <person name="Hua S.X."/>
        </authorList>
    </citation>
    <scope>NUCLEOTIDE SEQUENCE [LARGE SCALE GENOMIC DNA]</scope>
    <source>
        <strain evidence="3 4">441</strain>
    </source>
</reference>
<name>A0A0C9Z4I4_9AGAM</name>
<feature type="domain" description="Nudix hydrolase" evidence="2">
    <location>
        <begin position="32"/>
        <end position="195"/>
    </location>
</feature>
<evidence type="ECO:0000259" key="2">
    <source>
        <dbReference type="PROSITE" id="PS51462"/>
    </source>
</evidence>
<dbReference type="FunFam" id="3.90.79.10:FF:000019">
    <property type="entry name" value="Thiamin pyrophosphokinase, putative"/>
    <property type="match status" value="1"/>
</dbReference>
<dbReference type="SUPFAM" id="SSF55811">
    <property type="entry name" value="Nudix"/>
    <property type="match status" value="1"/>
</dbReference>
<dbReference type="Proteomes" id="UP000054018">
    <property type="component" value="Unassembled WGS sequence"/>
</dbReference>
<dbReference type="PANTHER" id="PTHR13622:SF8">
    <property type="entry name" value="THIAMIN PYROPHOSPHOKINASE 1"/>
    <property type="match status" value="1"/>
</dbReference>
<dbReference type="EMBL" id="KN833721">
    <property type="protein sequence ID" value="KIK23976.1"/>
    <property type="molecule type" value="Genomic_DNA"/>
</dbReference>
<evidence type="ECO:0000313" key="4">
    <source>
        <dbReference type="Proteomes" id="UP000054018"/>
    </source>
</evidence>
<keyword evidence="4" id="KW-1185">Reference proteome</keyword>
<dbReference type="GO" id="GO:0044715">
    <property type="term" value="F:8-oxo-dGDP phosphatase activity"/>
    <property type="evidence" value="ECO:0007669"/>
    <property type="project" value="UniProtKB-ARBA"/>
</dbReference>
<dbReference type="PANTHER" id="PTHR13622">
    <property type="entry name" value="THIAMIN PYROPHOSPHOKINASE"/>
    <property type="match status" value="1"/>
</dbReference>
<dbReference type="HOGENOM" id="CLU_048013_2_0_1"/>
<accession>A0A0C9Z4I4</accession>
<dbReference type="Gene3D" id="3.90.79.10">
    <property type="entry name" value="Nucleoside Triphosphate Pyrophosphohydrolase"/>
    <property type="match status" value="1"/>
</dbReference>
<dbReference type="AlphaFoldDB" id="A0A0C9Z4I4"/>
<dbReference type="InterPro" id="IPR000086">
    <property type="entry name" value="NUDIX_hydrolase_dom"/>
</dbReference>
<evidence type="ECO:0000256" key="1">
    <source>
        <dbReference type="SAM" id="MobiDB-lite"/>
    </source>
</evidence>
<gene>
    <name evidence="3" type="ORF">PISMIDRAFT_678717</name>
</gene>
<dbReference type="STRING" id="765257.A0A0C9Z4I4"/>
<dbReference type="OrthoDB" id="10261522at2759"/>
<proteinExistence type="predicted"/>
<feature type="region of interest" description="Disordered" evidence="1">
    <location>
        <begin position="1"/>
        <end position="22"/>
    </location>
</feature>
<evidence type="ECO:0000313" key="3">
    <source>
        <dbReference type="EMBL" id="KIK23976.1"/>
    </source>
</evidence>
<dbReference type="InterPro" id="IPR015797">
    <property type="entry name" value="NUDIX_hydrolase-like_dom_sf"/>
</dbReference>
<protein>
    <recommendedName>
        <fullName evidence="2">Nudix hydrolase domain-containing protein</fullName>
    </recommendedName>
</protein>
<organism evidence="3 4">
    <name type="scientific">Pisolithus microcarpus 441</name>
    <dbReference type="NCBI Taxonomy" id="765257"/>
    <lineage>
        <taxon>Eukaryota</taxon>
        <taxon>Fungi</taxon>
        <taxon>Dikarya</taxon>
        <taxon>Basidiomycota</taxon>
        <taxon>Agaricomycotina</taxon>
        <taxon>Agaricomycetes</taxon>
        <taxon>Agaricomycetidae</taxon>
        <taxon>Boletales</taxon>
        <taxon>Sclerodermatineae</taxon>
        <taxon>Pisolithaceae</taxon>
        <taxon>Pisolithus</taxon>
    </lineage>
</organism>
<dbReference type="PROSITE" id="PS51462">
    <property type="entry name" value="NUDIX"/>
    <property type="match status" value="1"/>
</dbReference>